<evidence type="ECO:0000256" key="2">
    <source>
        <dbReference type="ARBA" id="ARBA00004196"/>
    </source>
</evidence>
<evidence type="ECO:0000313" key="12">
    <source>
        <dbReference type="Proteomes" id="UP000307790"/>
    </source>
</evidence>
<feature type="transmembrane region" description="Helical" evidence="9">
    <location>
        <begin position="321"/>
        <end position="341"/>
    </location>
</feature>
<dbReference type="PROSITE" id="PS01039">
    <property type="entry name" value="SBP_BACTERIAL_3"/>
    <property type="match status" value="1"/>
</dbReference>
<dbReference type="PANTHER" id="PTHR35936">
    <property type="entry name" value="MEMBRANE-BOUND LYTIC MUREIN TRANSGLYCOSYLASE F"/>
    <property type="match status" value="1"/>
</dbReference>
<evidence type="ECO:0000256" key="1">
    <source>
        <dbReference type="ARBA" id="ARBA00004141"/>
    </source>
</evidence>
<dbReference type="Gene3D" id="3.40.190.10">
    <property type="entry name" value="Periplasmic binding protein-like II"/>
    <property type="match status" value="2"/>
</dbReference>
<feature type="transmembrane region" description="Helical" evidence="9">
    <location>
        <begin position="279"/>
        <end position="309"/>
    </location>
</feature>
<dbReference type="SMART" id="SM00062">
    <property type="entry name" value="PBPb"/>
    <property type="match status" value="1"/>
</dbReference>
<feature type="transmembrane region" description="Helical" evidence="9">
    <location>
        <begin position="241"/>
        <end position="259"/>
    </location>
</feature>
<protein>
    <submittedName>
        <fullName evidence="11">Cation:dicarboxylase symporter family transporter</fullName>
    </submittedName>
</protein>
<dbReference type="AlphaFoldDB" id="A0A5R9IH06"/>
<organism evidence="11 12">
    <name type="scientific">Thalassotalea litorea</name>
    <dbReference type="NCBI Taxonomy" id="2020715"/>
    <lineage>
        <taxon>Bacteria</taxon>
        <taxon>Pseudomonadati</taxon>
        <taxon>Pseudomonadota</taxon>
        <taxon>Gammaproteobacteria</taxon>
        <taxon>Alteromonadales</taxon>
        <taxon>Colwelliaceae</taxon>
        <taxon>Thalassotalea</taxon>
    </lineage>
</organism>
<keyword evidence="4" id="KW-0813">Transport</keyword>
<dbReference type="SUPFAM" id="SSF118215">
    <property type="entry name" value="Proton glutamate symport protein"/>
    <property type="match status" value="1"/>
</dbReference>
<feature type="transmembrane region" description="Helical" evidence="9">
    <location>
        <begin position="200"/>
        <end position="229"/>
    </location>
</feature>
<feature type="transmembrane region" description="Helical" evidence="9">
    <location>
        <begin position="30"/>
        <end position="54"/>
    </location>
</feature>
<dbReference type="Pfam" id="PF00375">
    <property type="entry name" value="SDF"/>
    <property type="match status" value="1"/>
</dbReference>
<feature type="transmembrane region" description="Helical" evidence="9">
    <location>
        <begin position="361"/>
        <end position="384"/>
    </location>
</feature>
<dbReference type="RefSeq" id="WP_138319956.1">
    <property type="nucleotide sequence ID" value="NZ_VCBC01000009.1"/>
</dbReference>
<comment type="similarity">
    <text evidence="3">Belongs to the bacterial solute-binding protein 3 family.</text>
</comment>
<feature type="transmembrane region" description="Helical" evidence="9">
    <location>
        <begin position="124"/>
        <end position="149"/>
    </location>
</feature>
<evidence type="ECO:0000256" key="4">
    <source>
        <dbReference type="ARBA" id="ARBA00022448"/>
    </source>
</evidence>
<comment type="caution">
    <text evidence="11">The sequence shown here is derived from an EMBL/GenBank/DDBJ whole genome shotgun (WGS) entry which is preliminary data.</text>
</comment>
<dbReference type="GO" id="GO:0030313">
    <property type="term" value="C:cell envelope"/>
    <property type="evidence" value="ECO:0007669"/>
    <property type="project" value="UniProtKB-SubCell"/>
</dbReference>
<keyword evidence="12" id="KW-1185">Reference proteome</keyword>
<dbReference type="InterPro" id="IPR036458">
    <property type="entry name" value="Na:dicarbo_symporter_sf"/>
</dbReference>
<dbReference type="Gene3D" id="1.10.3860.10">
    <property type="entry name" value="Sodium:dicarboxylate symporter"/>
    <property type="match status" value="1"/>
</dbReference>
<sequence length="702" mass="78618">MSQANKIIIAMILGLCIGFVSGYSNDVIDYIGQGFVMLLQMTALPYIAVSLVFGIGSMSRQQARRLAKYGAVSFAILLCVVVGIVLLAPIAFPDWNSAAFYSASIIREKETSNPLEYFLPANPFYAMANGVVPAIVVFSVFIGIGFIGIHNKRRSLYVFKDIRQALTRVTNTVMKMAPYGVIAIAWNASATLAEDEMDGLLVYFVTTASMVLLLTFVILPLIVAIFTPLTISQVFLACRSALITGFATGSIFVVIPVIAEDVKKQLIAHSHSHNSSTRLPSIIAPISYSLPMGGKLLVLLFILFAAWFNGEEIAISDYPRLVFTGILQLFGSQMIAVPNILERFSISASMFELYVVAEQLLVSRLAALLSVMFITVLCMLIPMVIMHKVKFYLRPFVIFMISVPLCTSLVLVALSFTFNSISHQYEGYQKFIDRDLLLPAASARVLKEPLPDETPDIDSIENTMERINVRGVIRMGYYADALPYAFHNKDGELVGLDIEIGHLLAQELEVDIEFIRIKRRNIEEFLNRGYLDIVASLPVTPGNLINHNLTNPHVQETLALLVRDNERSKYGNWHRIVENSEIVLGMPETYYYDRTVKKNMPNNVVHELSSPRQFFIDEELEIDAMIYGAAGASAWTLLYPDYTVVIPEPRLPEMGMAFPVQKQDYEFEQFMNNWISMKKSGKTIDALFTFWIEGKKPIGFVR</sequence>
<dbReference type="Proteomes" id="UP000307790">
    <property type="component" value="Unassembled WGS sequence"/>
</dbReference>
<dbReference type="SUPFAM" id="SSF53850">
    <property type="entry name" value="Periplasmic binding protein-like II"/>
    <property type="match status" value="1"/>
</dbReference>
<evidence type="ECO:0000256" key="7">
    <source>
        <dbReference type="ARBA" id="ARBA00022989"/>
    </source>
</evidence>
<accession>A0A5R9IH06</accession>
<keyword evidence="5 9" id="KW-0812">Transmembrane</keyword>
<evidence type="ECO:0000256" key="6">
    <source>
        <dbReference type="ARBA" id="ARBA00022729"/>
    </source>
</evidence>
<feature type="domain" description="Solute-binding protein family 3/N-terminal" evidence="10">
    <location>
        <begin position="472"/>
        <end position="695"/>
    </location>
</feature>
<feature type="transmembrane region" description="Helical" evidence="9">
    <location>
        <begin position="396"/>
        <end position="418"/>
    </location>
</feature>
<feature type="transmembrane region" description="Helical" evidence="9">
    <location>
        <begin position="66"/>
        <end position="92"/>
    </location>
</feature>
<feature type="transmembrane region" description="Helical" evidence="9">
    <location>
        <begin position="169"/>
        <end position="188"/>
    </location>
</feature>
<name>A0A5R9IH06_9GAMM</name>
<reference evidence="11 12" key="1">
    <citation type="submission" date="2019-05" db="EMBL/GenBank/DDBJ databases">
        <title>Genome sequences of Thalassotalea litorea 1K03283.</title>
        <authorList>
            <person name="Zhang D."/>
        </authorList>
    </citation>
    <scope>NUCLEOTIDE SEQUENCE [LARGE SCALE GENOMIC DNA]</scope>
    <source>
        <strain evidence="11 12">MCCC 1K03283</strain>
    </source>
</reference>
<keyword evidence="6" id="KW-0732">Signal</keyword>
<dbReference type="InterPro" id="IPR001991">
    <property type="entry name" value="Na-dicarboxylate_symporter"/>
</dbReference>
<evidence type="ECO:0000256" key="8">
    <source>
        <dbReference type="ARBA" id="ARBA00023136"/>
    </source>
</evidence>
<proteinExistence type="inferred from homology"/>
<dbReference type="InterPro" id="IPR018313">
    <property type="entry name" value="SBP_3_CS"/>
</dbReference>
<keyword evidence="8 9" id="KW-0472">Membrane</keyword>
<gene>
    <name evidence="11" type="ORF">FE810_10190</name>
</gene>
<dbReference type="InterPro" id="IPR001638">
    <property type="entry name" value="Solute-binding_3/MltF_N"/>
</dbReference>
<keyword evidence="7 9" id="KW-1133">Transmembrane helix</keyword>
<evidence type="ECO:0000256" key="3">
    <source>
        <dbReference type="ARBA" id="ARBA00010333"/>
    </source>
</evidence>
<dbReference type="Pfam" id="PF00497">
    <property type="entry name" value="SBP_bac_3"/>
    <property type="match status" value="1"/>
</dbReference>
<dbReference type="EMBL" id="VCBC01000009">
    <property type="protein sequence ID" value="TLU64820.1"/>
    <property type="molecule type" value="Genomic_DNA"/>
</dbReference>
<evidence type="ECO:0000256" key="5">
    <source>
        <dbReference type="ARBA" id="ARBA00022692"/>
    </source>
</evidence>
<dbReference type="GO" id="GO:0015293">
    <property type="term" value="F:symporter activity"/>
    <property type="evidence" value="ECO:0007669"/>
    <property type="project" value="InterPro"/>
</dbReference>
<evidence type="ECO:0000259" key="10">
    <source>
        <dbReference type="SMART" id="SM00062"/>
    </source>
</evidence>
<comment type="subcellular location">
    <subcellularLocation>
        <location evidence="2">Cell envelope</location>
    </subcellularLocation>
    <subcellularLocation>
        <location evidence="1">Membrane</location>
        <topology evidence="1">Multi-pass membrane protein</topology>
    </subcellularLocation>
</comment>
<dbReference type="PANTHER" id="PTHR35936:SF19">
    <property type="entry name" value="AMINO-ACID-BINDING PROTEIN YXEM-RELATED"/>
    <property type="match status" value="1"/>
</dbReference>
<dbReference type="OrthoDB" id="9791339at2"/>
<dbReference type="GO" id="GO:0016020">
    <property type="term" value="C:membrane"/>
    <property type="evidence" value="ECO:0007669"/>
    <property type="project" value="UniProtKB-SubCell"/>
</dbReference>
<evidence type="ECO:0000313" key="11">
    <source>
        <dbReference type="EMBL" id="TLU64820.1"/>
    </source>
</evidence>
<feature type="transmembrane region" description="Helical" evidence="9">
    <location>
        <begin position="7"/>
        <end position="24"/>
    </location>
</feature>
<evidence type="ECO:0000256" key="9">
    <source>
        <dbReference type="SAM" id="Phobius"/>
    </source>
</evidence>